<evidence type="ECO:0000313" key="1">
    <source>
        <dbReference type="EMBL" id="KAJ9049114.1"/>
    </source>
</evidence>
<reference evidence="1" key="1">
    <citation type="submission" date="2022-04" db="EMBL/GenBank/DDBJ databases">
        <title>Genome of the entomopathogenic fungus Entomophthora muscae.</title>
        <authorList>
            <person name="Elya C."/>
            <person name="Lovett B.R."/>
            <person name="Lee E."/>
            <person name="Macias A.M."/>
            <person name="Hajek A.E."/>
            <person name="De Bivort B.L."/>
            <person name="Kasson M.T."/>
            <person name="De Fine Licht H.H."/>
            <person name="Stajich J.E."/>
        </authorList>
    </citation>
    <scope>NUCLEOTIDE SEQUENCE</scope>
    <source>
        <strain evidence="1">Berkeley</strain>
    </source>
</reference>
<keyword evidence="2" id="KW-1185">Reference proteome</keyword>
<evidence type="ECO:0000313" key="2">
    <source>
        <dbReference type="Proteomes" id="UP001165960"/>
    </source>
</evidence>
<gene>
    <name evidence="1" type="ORF">DSO57_1027981</name>
</gene>
<organism evidence="1 2">
    <name type="scientific">Entomophthora muscae</name>
    <dbReference type="NCBI Taxonomy" id="34485"/>
    <lineage>
        <taxon>Eukaryota</taxon>
        <taxon>Fungi</taxon>
        <taxon>Fungi incertae sedis</taxon>
        <taxon>Zoopagomycota</taxon>
        <taxon>Entomophthoromycotina</taxon>
        <taxon>Entomophthoromycetes</taxon>
        <taxon>Entomophthorales</taxon>
        <taxon>Entomophthoraceae</taxon>
        <taxon>Entomophthora</taxon>
    </lineage>
</organism>
<dbReference type="Proteomes" id="UP001165960">
    <property type="component" value="Unassembled WGS sequence"/>
</dbReference>
<accession>A0ACC2RGE9</accession>
<sequence length="230" mass="25137">MFSAFVAFLVIYGGLIAIFSAHAAFKEIPEDGSCHETFLVSTTHSTAPKGCFKVNNQILLSSTQGWSGSKSNFTLLHSHHPSAKHLLGDCQPTFLAEYSLGAVESSYGMAKGKKVSNVSCPAGYFCLIKTNYSDKYINVDVQHYLAIESKYPTELDLILSKSHHLVIKGPASGDVVFTAIQYRVISSYYDLVHRPALHTKNFTNTKSCQVTFENGIPDGILSFNPATLST</sequence>
<proteinExistence type="predicted"/>
<dbReference type="EMBL" id="QTSX02007274">
    <property type="protein sequence ID" value="KAJ9049114.1"/>
    <property type="molecule type" value="Genomic_DNA"/>
</dbReference>
<comment type="caution">
    <text evidence="1">The sequence shown here is derived from an EMBL/GenBank/DDBJ whole genome shotgun (WGS) entry which is preliminary data.</text>
</comment>
<protein>
    <submittedName>
        <fullName evidence="1">Uncharacterized protein</fullName>
    </submittedName>
</protein>
<name>A0ACC2RGE9_9FUNG</name>